<comment type="caution">
    <text evidence="1">The sequence shown here is derived from an EMBL/GenBank/DDBJ whole genome shotgun (WGS) entry which is preliminary data.</text>
</comment>
<dbReference type="AlphaFoldDB" id="A0A329KNI7"/>
<dbReference type="Proteomes" id="UP000250347">
    <property type="component" value="Unassembled WGS sequence"/>
</dbReference>
<name>A0A329KNI7_9MYCO</name>
<dbReference type="Pfam" id="PF14390">
    <property type="entry name" value="DUF4420"/>
    <property type="match status" value="1"/>
</dbReference>
<evidence type="ECO:0000313" key="1">
    <source>
        <dbReference type="EMBL" id="RAU93506.1"/>
    </source>
</evidence>
<evidence type="ECO:0008006" key="3">
    <source>
        <dbReference type="Google" id="ProtNLM"/>
    </source>
</evidence>
<protein>
    <recommendedName>
        <fullName evidence="3">PD-(D/E)XK motif protein</fullName>
    </recommendedName>
</protein>
<evidence type="ECO:0000313" key="2">
    <source>
        <dbReference type="Proteomes" id="UP000250347"/>
    </source>
</evidence>
<dbReference type="InterPro" id="IPR025534">
    <property type="entry name" value="DUF4420"/>
</dbReference>
<proteinExistence type="predicted"/>
<organism evidence="1 2">
    <name type="scientific">Mycobacterium colombiense</name>
    <dbReference type="NCBI Taxonomy" id="339268"/>
    <lineage>
        <taxon>Bacteria</taxon>
        <taxon>Bacillati</taxon>
        <taxon>Actinomycetota</taxon>
        <taxon>Actinomycetes</taxon>
        <taxon>Mycobacteriales</taxon>
        <taxon>Mycobacteriaceae</taxon>
        <taxon>Mycobacterium</taxon>
        <taxon>Mycobacterium avium complex (MAC)</taxon>
    </lineage>
</organism>
<accession>A0A329KNI7</accession>
<dbReference type="EMBL" id="QMEU01000050">
    <property type="protein sequence ID" value="RAU93506.1"/>
    <property type="molecule type" value="Genomic_DNA"/>
</dbReference>
<gene>
    <name evidence="1" type="ORF">DQP58_16270</name>
</gene>
<reference evidence="1 2" key="1">
    <citation type="submission" date="2018-06" db="EMBL/GenBank/DDBJ databases">
        <title>NTM in soil in Japan.</title>
        <authorList>
            <person name="Ohya K."/>
        </authorList>
    </citation>
    <scope>NUCLEOTIDE SEQUENCE [LARGE SCALE GENOMIC DNA]</scope>
    <source>
        <strain evidence="1 2">GF76</strain>
    </source>
</reference>
<sequence>MASTESVPASETVALEIAARALVINGLEQRFIDVQCVIETFDEVFEYFVVAVLDRLANTGDSTVEAVIAVLDKWRDFLAAAPAPPGRDQLAAVFGELLVVLDVVRASRDPSVEFWVGPFGSRHDLRNGPVALEVKTTRAHTGRLVTVHGEDQLVPPDSGYLFLHLVRLEQVPGGGRSVSSLVDELLTAGVAAETLFEAVAGAGVPVNALAASAEVTFDVRERFTVPVDDRTPKIVPSSFVDGHRPTGVVDLRYTIDLDHCLNSALNTADYEDVIKSLAVQGE</sequence>